<keyword evidence="3" id="KW-0418">Kinase</keyword>
<dbReference type="OrthoDB" id="2375606at2"/>
<comment type="caution">
    <text evidence="5">The sequence shown here is derived from an EMBL/GenBank/DDBJ whole genome shotgun (WGS) entry which is preliminary data.</text>
</comment>
<dbReference type="AlphaFoldDB" id="A0A511WZ18"/>
<evidence type="ECO:0000256" key="2">
    <source>
        <dbReference type="ARBA" id="ARBA00022679"/>
    </source>
</evidence>
<gene>
    <name evidence="5" type="ORF">HAL01_04750</name>
</gene>
<evidence type="ECO:0000259" key="4">
    <source>
        <dbReference type="Pfam" id="PF14689"/>
    </source>
</evidence>
<evidence type="ECO:0000313" key="5">
    <source>
        <dbReference type="EMBL" id="GEN56011.1"/>
    </source>
</evidence>
<evidence type="ECO:0000256" key="1">
    <source>
        <dbReference type="ARBA" id="ARBA00022553"/>
    </source>
</evidence>
<keyword evidence="2" id="KW-0808">Transferase</keyword>
<protein>
    <recommendedName>
        <fullName evidence="4">SpoOB alpha-helical domain-containing protein</fullName>
    </recommendedName>
</protein>
<dbReference type="InterPro" id="IPR039506">
    <property type="entry name" value="SPOB_a"/>
</dbReference>
<dbReference type="STRING" id="442899.SAMN05720591_10563"/>
<accession>A0A511WZ18</accession>
<keyword evidence="6" id="KW-1185">Reference proteome</keyword>
<organism evidence="5 6">
    <name type="scientific">Halolactibacillus alkaliphilus</name>
    <dbReference type="NCBI Taxonomy" id="442899"/>
    <lineage>
        <taxon>Bacteria</taxon>
        <taxon>Bacillati</taxon>
        <taxon>Bacillota</taxon>
        <taxon>Bacilli</taxon>
        <taxon>Bacillales</taxon>
        <taxon>Bacillaceae</taxon>
        <taxon>Halolactibacillus</taxon>
    </lineage>
</organism>
<dbReference type="GO" id="GO:0000155">
    <property type="term" value="F:phosphorelay sensor kinase activity"/>
    <property type="evidence" value="ECO:0007669"/>
    <property type="project" value="InterPro"/>
</dbReference>
<name>A0A511WZ18_9BACI</name>
<proteinExistence type="predicted"/>
<dbReference type="SUPFAM" id="SSF55890">
    <property type="entry name" value="Sporulation response regulatory protein Spo0B"/>
    <property type="match status" value="1"/>
</dbReference>
<dbReference type="Gene3D" id="1.10.287.130">
    <property type="match status" value="1"/>
</dbReference>
<evidence type="ECO:0000313" key="6">
    <source>
        <dbReference type="Proteomes" id="UP000321400"/>
    </source>
</evidence>
<evidence type="ECO:0000256" key="3">
    <source>
        <dbReference type="ARBA" id="ARBA00022777"/>
    </source>
</evidence>
<reference evidence="5 6" key="1">
    <citation type="submission" date="2019-07" db="EMBL/GenBank/DDBJ databases">
        <title>Whole genome shotgun sequence of Halolactibacillus alkaliphilus NBRC 103919.</title>
        <authorList>
            <person name="Hosoyama A."/>
            <person name="Uohara A."/>
            <person name="Ohji S."/>
            <person name="Ichikawa N."/>
        </authorList>
    </citation>
    <scope>NUCLEOTIDE SEQUENCE [LARGE SCALE GENOMIC DNA]</scope>
    <source>
        <strain evidence="5 6">NBRC 103919</strain>
    </source>
</reference>
<sequence>MSEWSLKTLLNKKRHDQANQLQLLLGYQQMNQREKAAEIMMNWMGQLERERLVLMLTLDKVSAVLTYYIADLPLTVDVESFHLHNAPTDWDESIALSVANAMRFFVKWSPSIDKLVVSLERLDIESVTLNYRCTLNHLNKKSDMMQAILAAFTLASEEDQQTLIIKNTLLVNSK</sequence>
<dbReference type="InterPro" id="IPR016120">
    <property type="entry name" value="Sig_transdc_His_kin_SpoOB"/>
</dbReference>
<dbReference type="Pfam" id="PF14689">
    <property type="entry name" value="SPOB_a"/>
    <property type="match status" value="1"/>
</dbReference>
<dbReference type="RefSeq" id="WP_089800313.1">
    <property type="nucleotide sequence ID" value="NZ_BJYE01000004.1"/>
</dbReference>
<dbReference type="Proteomes" id="UP000321400">
    <property type="component" value="Unassembled WGS sequence"/>
</dbReference>
<keyword evidence="1" id="KW-0597">Phosphoprotein</keyword>
<feature type="domain" description="SpoOB alpha-helical" evidence="4">
    <location>
        <begin position="6"/>
        <end position="54"/>
    </location>
</feature>
<dbReference type="EMBL" id="BJYE01000004">
    <property type="protein sequence ID" value="GEN56011.1"/>
    <property type="molecule type" value="Genomic_DNA"/>
</dbReference>